<gene>
    <name evidence="6" type="ORF">KC01_LOCUS37405</name>
</gene>
<evidence type="ECO:0000259" key="5">
    <source>
        <dbReference type="Pfam" id="PF23557"/>
    </source>
</evidence>
<protein>
    <recommendedName>
        <fullName evidence="5">Leprecan-like alpha-helical domain-containing protein</fullName>
    </recommendedName>
</protein>
<dbReference type="PANTHER" id="PTHR13986:SF8">
    <property type="entry name" value="PROLYL 3-HYDROXYLASE 1-LIKE PROTEIN"/>
    <property type="match status" value="1"/>
</dbReference>
<dbReference type="InterPro" id="IPR052284">
    <property type="entry name" value="Collagen_mod_leprecan"/>
</dbReference>
<dbReference type="AlphaFoldDB" id="A0AAV2MBX7"/>
<evidence type="ECO:0000256" key="3">
    <source>
        <dbReference type="ARBA" id="ARBA00023180"/>
    </source>
</evidence>
<feature type="compositionally biased region" description="Basic and acidic residues" evidence="4">
    <location>
        <begin position="307"/>
        <end position="316"/>
    </location>
</feature>
<keyword evidence="2" id="KW-0732">Signal</keyword>
<feature type="region of interest" description="Disordered" evidence="4">
    <location>
        <begin position="359"/>
        <end position="397"/>
    </location>
</feature>
<keyword evidence="7" id="KW-1185">Reference proteome</keyword>
<comment type="similarity">
    <text evidence="1">Belongs to the leprecan family.</text>
</comment>
<evidence type="ECO:0000256" key="1">
    <source>
        <dbReference type="ARBA" id="ARBA00006487"/>
    </source>
</evidence>
<feature type="region of interest" description="Disordered" evidence="4">
    <location>
        <begin position="306"/>
        <end position="341"/>
    </location>
</feature>
<dbReference type="InterPro" id="IPR056585">
    <property type="entry name" value="Leprecan_dom"/>
</dbReference>
<dbReference type="Proteomes" id="UP001497482">
    <property type="component" value="Chromosome 7"/>
</dbReference>
<dbReference type="Pfam" id="PF23557">
    <property type="entry name" value="TPR_leprecan"/>
    <property type="match status" value="1"/>
</dbReference>
<dbReference type="GO" id="GO:0005783">
    <property type="term" value="C:endoplasmic reticulum"/>
    <property type="evidence" value="ECO:0007669"/>
    <property type="project" value="TreeGrafter"/>
</dbReference>
<feature type="compositionally biased region" description="Polar residues" evidence="4">
    <location>
        <begin position="387"/>
        <end position="397"/>
    </location>
</feature>
<dbReference type="GO" id="GO:0005518">
    <property type="term" value="F:collagen binding"/>
    <property type="evidence" value="ECO:0007669"/>
    <property type="project" value="TreeGrafter"/>
</dbReference>
<feature type="domain" description="Leprecan-like alpha-helical" evidence="5">
    <location>
        <begin position="44"/>
        <end position="261"/>
    </location>
</feature>
<reference evidence="6 7" key="1">
    <citation type="submission" date="2024-04" db="EMBL/GenBank/DDBJ databases">
        <authorList>
            <person name="Waldvogel A.-M."/>
            <person name="Schoenle A."/>
        </authorList>
    </citation>
    <scope>NUCLEOTIDE SEQUENCE [LARGE SCALE GENOMIC DNA]</scope>
</reference>
<evidence type="ECO:0000313" key="7">
    <source>
        <dbReference type="Proteomes" id="UP001497482"/>
    </source>
</evidence>
<dbReference type="GO" id="GO:0030199">
    <property type="term" value="P:collagen fibril organization"/>
    <property type="evidence" value="ECO:0007669"/>
    <property type="project" value="TreeGrafter"/>
</dbReference>
<proteinExistence type="inferred from homology"/>
<organism evidence="6 7">
    <name type="scientific">Knipowitschia caucasica</name>
    <name type="common">Caucasian dwarf goby</name>
    <name type="synonym">Pomatoschistus caucasicus</name>
    <dbReference type="NCBI Taxonomy" id="637954"/>
    <lineage>
        <taxon>Eukaryota</taxon>
        <taxon>Metazoa</taxon>
        <taxon>Chordata</taxon>
        <taxon>Craniata</taxon>
        <taxon>Vertebrata</taxon>
        <taxon>Euteleostomi</taxon>
        <taxon>Actinopterygii</taxon>
        <taxon>Neopterygii</taxon>
        <taxon>Teleostei</taxon>
        <taxon>Neoteleostei</taxon>
        <taxon>Acanthomorphata</taxon>
        <taxon>Gobiaria</taxon>
        <taxon>Gobiiformes</taxon>
        <taxon>Gobioidei</taxon>
        <taxon>Gobiidae</taxon>
        <taxon>Gobiinae</taxon>
        <taxon>Knipowitschia</taxon>
    </lineage>
</organism>
<keyword evidence="3" id="KW-0325">Glycoprotein</keyword>
<evidence type="ECO:0000256" key="4">
    <source>
        <dbReference type="SAM" id="MobiDB-lite"/>
    </source>
</evidence>
<sequence>MAQRSLHFPAYVAHQIFLFVLFDSVAIIHAGSGLSGLLGSHLQPYDFFYYSGVRAYFEGEWVKAAEHLEKSLLTKDLLFKVRRQCYEECETAGANAFHNLDGAQGNLWDLWALDWVQQKAECMKFCLGNSVSSAALQPVSSDIEYEFSYRNPYNFLQVTYYKLEKLQKAASAAHTYFVANPSHLEMRNNIEKYRRMDGVTADDFQDREAGHEKHWVLYDSALQLEASADWAATVEKWGECVSETLRQTEECRIQCETASQLLPLDRGEEGGIHGAFEKAAARWSGASDPSSTVTCLDLLKALWPGGQDHHHQDSGHGPEPCGRPDSAPGSVSNILQRGWQPPLPSSQLVGVGCFGGRLPGPSALGTNPPNLQSEDKSKVPQLRRDTAQSSLCSSLSA</sequence>
<evidence type="ECO:0000313" key="6">
    <source>
        <dbReference type="EMBL" id="CAL1610877.1"/>
    </source>
</evidence>
<accession>A0AAV2MBX7</accession>
<evidence type="ECO:0000256" key="2">
    <source>
        <dbReference type="ARBA" id="ARBA00022729"/>
    </source>
</evidence>
<name>A0AAV2MBX7_KNICA</name>
<dbReference type="PANTHER" id="PTHR13986">
    <property type="entry name" value="PROTEIN LYSINE HYDROXYLATION COMPLEX COMPONENT"/>
    <property type="match status" value="1"/>
</dbReference>
<dbReference type="Gene3D" id="1.25.40.10">
    <property type="entry name" value="Tetratricopeptide repeat domain"/>
    <property type="match status" value="1"/>
</dbReference>
<feature type="compositionally biased region" description="Basic and acidic residues" evidence="4">
    <location>
        <begin position="373"/>
        <end position="386"/>
    </location>
</feature>
<dbReference type="EMBL" id="OZ035829">
    <property type="protein sequence ID" value="CAL1610877.1"/>
    <property type="molecule type" value="Genomic_DNA"/>
</dbReference>
<dbReference type="InterPro" id="IPR011990">
    <property type="entry name" value="TPR-like_helical_dom_sf"/>
</dbReference>